<evidence type="ECO:0000313" key="3">
    <source>
        <dbReference type="Proteomes" id="UP000199055"/>
    </source>
</evidence>
<name>A0A1H9I142_9ACTN</name>
<accession>A0A1H9I142</accession>
<evidence type="ECO:0000313" key="2">
    <source>
        <dbReference type="EMBL" id="SEQ68326.1"/>
    </source>
</evidence>
<dbReference type="AlphaFoldDB" id="A0A1H9I142"/>
<dbReference type="EMBL" id="FOET01000012">
    <property type="protein sequence ID" value="SEQ68326.1"/>
    <property type="molecule type" value="Genomic_DNA"/>
</dbReference>
<organism evidence="2 3">
    <name type="scientific">Streptomyces radiopugnans</name>
    <dbReference type="NCBI Taxonomy" id="403935"/>
    <lineage>
        <taxon>Bacteria</taxon>
        <taxon>Bacillati</taxon>
        <taxon>Actinomycetota</taxon>
        <taxon>Actinomycetes</taxon>
        <taxon>Kitasatosporales</taxon>
        <taxon>Streptomycetaceae</taxon>
        <taxon>Streptomyces</taxon>
    </lineage>
</organism>
<evidence type="ECO:0000256" key="1">
    <source>
        <dbReference type="SAM" id="MobiDB-lite"/>
    </source>
</evidence>
<reference evidence="2 3" key="1">
    <citation type="submission" date="2016-10" db="EMBL/GenBank/DDBJ databases">
        <authorList>
            <person name="de Groot N.N."/>
        </authorList>
    </citation>
    <scope>NUCLEOTIDE SEQUENCE [LARGE SCALE GENOMIC DNA]</scope>
    <source>
        <strain evidence="2 3">CGMCC 4.3519</strain>
    </source>
</reference>
<sequence>MYEPIRTPSVHTMADPARTEGLLPRRSREEELDNRLAGHLTALLTVTDELRAHTPDAELDDAAQRLDAQVTRLCGGRAPLRAEPSAAGAGASRVAALHQRAHTLAGQALVVATSRSDAAAAELAAERMEAHARALGLAEVG</sequence>
<dbReference type="Proteomes" id="UP000199055">
    <property type="component" value="Unassembled WGS sequence"/>
</dbReference>
<protein>
    <submittedName>
        <fullName evidence="2">Uncharacterized protein</fullName>
    </submittedName>
</protein>
<keyword evidence="3" id="KW-1185">Reference proteome</keyword>
<proteinExistence type="predicted"/>
<dbReference type="RefSeq" id="WP_093661723.1">
    <property type="nucleotide sequence ID" value="NZ_FOET01000012.1"/>
</dbReference>
<dbReference type="STRING" id="403935.SAMN05216481_112168"/>
<gene>
    <name evidence="2" type="ORF">SAMN05216481_112168</name>
</gene>
<feature type="region of interest" description="Disordered" evidence="1">
    <location>
        <begin position="1"/>
        <end position="26"/>
    </location>
</feature>